<proteinExistence type="predicted"/>
<organism evidence="1 2">
    <name type="scientific">Metabacillus herbersteinensis</name>
    <dbReference type="NCBI Taxonomy" id="283816"/>
    <lineage>
        <taxon>Bacteria</taxon>
        <taxon>Bacillati</taxon>
        <taxon>Bacillota</taxon>
        <taxon>Bacilli</taxon>
        <taxon>Bacillales</taxon>
        <taxon>Bacillaceae</taxon>
        <taxon>Metabacillus</taxon>
    </lineage>
</organism>
<dbReference type="RefSeq" id="WP_378937111.1">
    <property type="nucleotide sequence ID" value="NZ_JBHLVO010000022.1"/>
</dbReference>
<protein>
    <submittedName>
        <fullName evidence="1">Uncharacterized protein</fullName>
    </submittedName>
</protein>
<accession>A0ABV6GIU3</accession>
<evidence type="ECO:0000313" key="1">
    <source>
        <dbReference type="EMBL" id="MFC0273623.1"/>
    </source>
</evidence>
<name>A0ABV6GIU3_9BACI</name>
<sequence>MIRAFSQLELLQAEIGRLENKSFLDRAIYLLSKTTYVSLSINVQPDLILWGEALCEDIGSKYDDLEFTLSDLAELLFDDFLSVVRNDEDFEKLYSQLLAREPRITCPNTNYKTDAINESEVLSATLKIRLKRKGALRGEMVLCDLAEIFPAHEYTLESVLRLIMVDFLQDYKDRNGERNRIKKNILGRLEFLRKSVAMGNQ</sequence>
<evidence type="ECO:0000313" key="2">
    <source>
        <dbReference type="Proteomes" id="UP001589854"/>
    </source>
</evidence>
<keyword evidence="2" id="KW-1185">Reference proteome</keyword>
<comment type="caution">
    <text evidence="1">The sequence shown here is derived from an EMBL/GenBank/DDBJ whole genome shotgun (WGS) entry which is preliminary data.</text>
</comment>
<dbReference type="Proteomes" id="UP001589854">
    <property type="component" value="Unassembled WGS sequence"/>
</dbReference>
<dbReference type="EMBL" id="JBHLVO010000022">
    <property type="protein sequence ID" value="MFC0273623.1"/>
    <property type="molecule type" value="Genomic_DNA"/>
</dbReference>
<gene>
    <name evidence="1" type="ORF">ACFFIX_19715</name>
</gene>
<reference evidence="1 2" key="1">
    <citation type="submission" date="2024-09" db="EMBL/GenBank/DDBJ databases">
        <authorList>
            <person name="Sun Q."/>
            <person name="Mori K."/>
        </authorList>
    </citation>
    <scope>NUCLEOTIDE SEQUENCE [LARGE SCALE GENOMIC DNA]</scope>
    <source>
        <strain evidence="1 2">CCM 7228</strain>
    </source>
</reference>